<feature type="chain" id="PRO_5036475706" evidence="1">
    <location>
        <begin position="24"/>
        <end position="279"/>
    </location>
</feature>
<evidence type="ECO:0000313" key="2">
    <source>
        <dbReference type="EMBL" id="SDX66260.1"/>
    </source>
</evidence>
<protein>
    <submittedName>
        <fullName evidence="2">Uncharacterized protein</fullName>
    </submittedName>
</protein>
<sequence>MKTKFIKILAVLALACITGIAVAQPPAGIPYQFVAKDNIGNPARNRTVYVQCAIIQTAAVGGTNVLEETHQVQSNSDGVFEIIIGQGTKPPTSLNKSLSTIPWASGPFFFNLKIAVAPSIPASWWVAKDNYIDMGTMQLWSAPYALYAGNASVTNVNTSIKAGPVNSFLVTDSTGQVSWATPQAANVNVTHISNVNLTLNSTFGQTVMIQPNTTALVKVFIPGVKKGDPILVTPDDDYTNWSIYSSWVSNRDTVAVRLANYTNNVVSVLSSQYKIVVIK</sequence>
<evidence type="ECO:0000256" key="1">
    <source>
        <dbReference type="SAM" id="SignalP"/>
    </source>
</evidence>
<keyword evidence="1" id="KW-0732">Signal</keyword>
<proteinExistence type="predicted"/>
<dbReference type="RefSeq" id="WP_092726999.1">
    <property type="nucleotide sequence ID" value="NZ_FNNO01000024.1"/>
</dbReference>
<comment type="caution">
    <text evidence="2">The sequence shown here is derived from an EMBL/GenBank/DDBJ whole genome shotgun (WGS) entry which is preliminary data.</text>
</comment>
<evidence type="ECO:0000313" key="3">
    <source>
        <dbReference type="Proteomes" id="UP000198711"/>
    </source>
</evidence>
<accession>A0A8X8LGA3</accession>
<dbReference type="AlphaFoldDB" id="A0A8X8LGA3"/>
<feature type="signal peptide" evidence="1">
    <location>
        <begin position="1"/>
        <end position="23"/>
    </location>
</feature>
<reference evidence="2 3" key="1">
    <citation type="submission" date="2016-10" db="EMBL/GenBank/DDBJ databases">
        <authorList>
            <person name="Varghese N."/>
            <person name="Submissions S."/>
        </authorList>
    </citation>
    <scope>NUCLEOTIDE SEQUENCE [LARGE SCALE GENOMIC DNA]</scope>
    <source>
        <strain evidence="2 3">DSM 25353</strain>
    </source>
</reference>
<dbReference type="EMBL" id="FNNO01000024">
    <property type="protein sequence ID" value="SDX66260.1"/>
    <property type="molecule type" value="Genomic_DNA"/>
</dbReference>
<name>A0A8X8LGA3_9BACT</name>
<organism evidence="2 3">
    <name type="scientific">Hydrobacter penzbergensis</name>
    <dbReference type="NCBI Taxonomy" id="1235997"/>
    <lineage>
        <taxon>Bacteria</taxon>
        <taxon>Pseudomonadati</taxon>
        <taxon>Bacteroidota</taxon>
        <taxon>Chitinophagia</taxon>
        <taxon>Chitinophagales</taxon>
        <taxon>Chitinophagaceae</taxon>
        <taxon>Hydrobacter</taxon>
    </lineage>
</organism>
<dbReference type="Proteomes" id="UP000198711">
    <property type="component" value="Unassembled WGS sequence"/>
</dbReference>
<gene>
    <name evidence="2" type="ORF">SAMN05444410_1242</name>
</gene>
<keyword evidence="3" id="KW-1185">Reference proteome</keyword>